<dbReference type="InterPro" id="IPR001482">
    <property type="entry name" value="T2SS/T4SS_dom"/>
</dbReference>
<evidence type="ECO:0000256" key="1">
    <source>
        <dbReference type="ARBA" id="ARBA00006611"/>
    </source>
</evidence>
<dbReference type="Pfam" id="PF00437">
    <property type="entry name" value="T2SSE"/>
    <property type="match status" value="1"/>
</dbReference>
<name>A0A382AXP7_9ZZZZ</name>
<dbReference type="SUPFAM" id="SSF52540">
    <property type="entry name" value="P-loop containing nucleoside triphosphate hydrolases"/>
    <property type="match status" value="1"/>
</dbReference>
<dbReference type="InterPro" id="IPR027417">
    <property type="entry name" value="P-loop_NTPase"/>
</dbReference>
<dbReference type="Gene3D" id="3.40.50.300">
    <property type="entry name" value="P-loop containing nucleotide triphosphate hydrolases"/>
    <property type="match status" value="1"/>
</dbReference>
<dbReference type="NCBIfam" id="TIGR01420">
    <property type="entry name" value="pilT_fam"/>
    <property type="match status" value="1"/>
</dbReference>
<evidence type="ECO:0000313" key="3">
    <source>
        <dbReference type="EMBL" id="SVB06320.1"/>
    </source>
</evidence>
<organism evidence="3">
    <name type="scientific">marine metagenome</name>
    <dbReference type="NCBI Taxonomy" id="408172"/>
    <lineage>
        <taxon>unclassified sequences</taxon>
        <taxon>metagenomes</taxon>
        <taxon>ecological metagenomes</taxon>
    </lineage>
</organism>
<reference evidence="3" key="1">
    <citation type="submission" date="2018-05" db="EMBL/GenBank/DDBJ databases">
        <authorList>
            <person name="Lanie J.A."/>
            <person name="Ng W.-L."/>
            <person name="Kazmierczak K.M."/>
            <person name="Andrzejewski T.M."/>
            <person name="Davidsen T.M."/>
            <person name="Wayne K.J."/>
            <person name="Tettelin H."/>
            <person name="Glass J.I."/>
            <person name="Rusch D."/>
            <person name="Podicherti R."/>
            <person name="Tsui H.-C.T."/>
            <person name="Winkler M.E."/>
        </authorList>
    </citation>
    <scope>NUCLEOTIDE SEQUENCE</scope>
</reference>
<feature type="domain" description="Bacterial type II secretion system protein E" evidence="2">
    <location>
        <begin position="195"/>
        <end position="209"/>
    </location>
</feature>
<proteinExistence type="inferred from homology"/>
<accession>A0A382AXP7</accession>
<dbReference type="GO" id="GO:0005524">
    <property type="term" value="F:ATP binding"/>
    <property type="evidence" value="ECO:0007669"/>
    <property type="project" value="InterPro"/>
</dbReference>
<dbReference type="CDD" id="cd01131">
    <property type="entry name" value="PilT"/>
    <property type="match status" value="1"/>
</dbReference>
<dbReference type="InterPro" id="IPR006321">
    <property type="entry name" value="PilT/PilU"/>
</dbReference>
<dbReference type="GO" id="GO:0016887">
    <property type="term" value="F:ATP hydrolysis activity"/>
    <property type="evidence" value="ECO:0007669"/>
    <property type="project" value="InterPro"/>
</dbReference>
<dbReference type="PANTHER" id="PTHR30486">
    <property type="entry name" value="TWITCHING MOTILITY PROTEIN PILT"/>
    <property type="match status" value="1"/>
</dbReference>
<sequence>MELFHKILKTAVEGGASDVHIKPDAPVVYRISSQLVEAEMNQQPDEQWLGNVIDNIVPQQFKTKLNDDREIDFSYHVPEIGRFRTNCYQHLGKWCLAMRYVIAEVPEIDSLGLPEVIKSIAEEHRGIVLVAGTTGCGKSTTLAGMIDHINTTQKRHIITIEDPVEYVFKDNNCIIEQREIGLDTPSYQHSLKHVMRQDPDVIMVGEMRDAISFRAAMSAADTGHLVLSTLHTIDAPQSISRVLDFFPADERESVRKQMIGTLKAIICQRMTVRKDGNVIPAIEIMINTPTISKLINENRLEKLHVAIETGTDDGMQNFNQSLFQLVKDDIITKEEALEKATNAQALEMNFKGIFLSEGSRILN</sequence>
<gene>
    <name evidence="3" type="ORF">METZ01_LOCUS159174</name>
</gene>
<dbReference type="InterPro" id="IPR050921">
    <property type="entry name" value="T4SS_GSP_E_ATPase"/>
</dbReference>
<dbReference type="Gene3D" id="3.30.450.90">
    <property type="match status" value="1"/>
</dbReference>
<dbReference type="EMBL" id="UINC01027304">
    <property type="protein sequence ID" value="SVB06320.1"/>
    <property type="molecule type" value="Genomic_DNA"/>
</dbReference>
<protein>
    <recommendedName>
        <fullName evidence="2">Bacterial type II secretion system protein E domain-containing protein</fullName>
    </recommendedName>
</protein>
<evidence type="ECO:0000259" key="2">
    <source>
        <dbReference type="PROSITE" id="PS00662"/>
    </source>
</evidence>
<dbReference type="PROSITE" id="PS00662">
    <property type="entry name" value="T2SP_E"/>
    <property type="match status" value="1"/>
</dbReference>
<dbReference type="AlphaFoldDB" id="A0A382AXP7"/>
<comment type="similarity">
    <text evidence="1">Belongs to the GSP E family.</text>
</comment>
<dbReference type="PANTHER" id="PTHR30486:SF16">
    <property type="entry name" value="TWITCHING MOTILITY PROTEIN PILT"/>
    <property type="match status" value="1"/>
</dbReference>